<dbReference type="GO" id="GO:0004073">
    <property type="term" value="F:aspartate-semialdehyde dehydrogenase activity"/>
    <property type="evidence" value="ECO:0007669"/>
    <property type="project" value="UniProtKB-UniRule"/>
</dbReference>
<evidence type="ECO:0000256" key="6">
    <source>
        <dbReference type="ARBA" id="ARBA00022857"/>
    </source>
</evidence>
<dbReference type="OrthoDB" id="9805684at2"/>
<dbReference type="GO" id="GO:0046983">
    <property type="term" value="F:protein dimerization activity"/>
    <property type="evidence" value="ECO:0007669"/>
    <property type="project" value="InterPro"/>
</dbReference>
<keyword evidence="16" id="KW-1185">Reference proteome</keyword>
<feature type="active site" description="Proton acceptor" evidence="13">
    <location>
        <position position="247"/>
    </location>
</feature>
<dbReference type="Gene3D" id="3.40.50.720">
    <property type="entry name" value="NAD(P)-binding Rossmann-like Domain"/>
    <property type="match status" value="1"/>
</dbReference>
<dbReference type="GO" id="GO:0019877">
    <property type="term" value="P:diaminopimelate biosynthetic process"/>
    <property type="evidence" value="ECO:0007669"/>
    <property type="project" value="UniProtKB-KW"/>
</dbReference>
<evidence type="ECO:0000256" key="13">
    <source>
        <dbReference type="PIRSR" id="PIRSR000148-1"/>
    </source>
</evidence>
<dbReference type="NCBIfam" id="TIGR01296">
    <property type="entry name" value="asd_B"/>
    <property type="match status" value="1"/>
</dbReference>
<reference evidence="15 16" key="1">
    <citation type="journal article" date="2010" name="Stand. Genomic Sci.">
        <title>Complete genome sequence of Haliangium ochraceum type strain (SMP-2).</title>
        <authorList>
            <consortium name="US DOE Joint Genome Institute (JGI-PGF)"/>
            <person name="Ivanova N."/>
            <person name="Daum C."/>
            <person name="Lang E."/>
            <person name="Abt B."/>
            <person name="Kopitz M."/>
            <person name="Saunders E."/>
            <person name="Lapidus A."/>
            <person name="Lucas S."/>
            <person name="Glavina Del Rio T."/>
            <person name="Nolan M."/>
            <person name="Tice H."/>
            <person name="Copeland A."/>
            <person name="Cheng J.F."/>
            <person name="Chen F."/>
            <person name="Bruce D."/>
            <person name="Goodwin L."/>
            <person name="Pitluck S."/>
            <person name="Mavromatis K."/>
            <person name="Pati A."/>
            <person name="Mikhailova N."/>
            <person name="Chen A."/>
            <person name="Palaniappan K."/>
            <person name="Land M."/>
            <person name="Hauser L."/>
            <person name="Chang Y.J."/>
            <person name="Jeffries C.D."/>
            <person name="Detter J.C."/>
            <person name="Brettin T."/>
            <person name="Rohde M."/>
            <person name="Goker M."/>
            <person name="Bristow J."/>
            <person name="Markowitz V."/>
            <person name="Eisen J.A."/>
            <person name="Hugenholtz P."/>
            <person name="Kyrpides N.C."/>
            <person name="Klenk H.P."/>
        </authorList>
    </citation>
    <scope>NUCLEOTIDE SEQUENCE [LARGE SCALE GENOMIC DNA]</scope>
    <source>
        <strain evidence="16">DSM 14365 / CIP 107738 / JCM 11303 / AJ 13395 / SMP-2</strain>
    </source>
</reference>
<dbReference type="RefSeq" id="WP_012829451.1">
    <property type="nucleotide sequence ID" value="NC_013440.1"/>
</dbReference>
<dbReference type="Pfam" id="PF01118">
    <property type="entry name" value="Semialdhyde_dh"/>
    <property type="match status" value="1"/>
</dbReference>
<keyword evidence="4" id="KW-0028">Amino-acid biosynthesis</keyword>
<evidence type="ECO:0000256" key="5">
    <source>
        <dbReference type="ARBA" id="ARBA00022697"/>
    </source>
</evidence>
<dbReference type="GO" id="GO:0051287">
    <property type="term" value="F:NAD binding"/>
    <property type="evidence" value="ECO:0007669"/>
    <property type="project" value="InterPro"/>
</dbReference>
<dbReference type="KEGG" id="hoh:Hoch_4359"/>
<sequence>MTAAAPRICIVGATGAVGTTLLTLLEERDLAIAELELFASARSAGRELRFRGAAYEVRDLEHADFSRTDIAFFSAGTAISRLWARKAAAQGALVIDNTNAFRSDAEVPLVVPQVNGDLLAQRPASGIIANPNCSTIPIARLLAPLDRAFRVEKLIVSTYQAASGAGLSGQADLREDARGVLAGEARAHAGRFPVPLAFNVVPSIDVLLDSGFTLEEQKMVQESRKILRRADLRVSATAVRVPVLNGHAAAVYLESERPLDAARMRALLGDAPELRVYDDGGAGEDGYPTPRFLDNRDFVHVGRIRVHPEQDNAAWLWVCSDNLRVGAALNALQIATAAIARDIC</sequence>
<comment type="catalytic activity">
    <reaction evidence="11">
        <text>L-aspartate 4-semialdehyde + phosphate + NADP(+) = 4-phospho-L-aspartate + NADPH + H(+)</text>
        <dbReference type="Rhea" id="RHEA:24284"/>
        <dbReference type="ChEBI" id="CHEBI:15378"/>
        <dbReference type="ChEBI" id="CHEBI:43474"/>
        <dbReference type="ChEBI" id="CHEBI:57535"/>
        <dbReference type="ChEBI" id="CHEBI:57783"/>
        <dbReference type="ChEBI" id="CHEBI:58349"/>
        <dbReference type="ChEBI" id="CHEBI:537519"/>
        <dbReference type="EC" id="1.2.1.11"/>
    </reaction>
</comment>
<dbReference type="SUPFAM" id="SSF55347">
    <property type="entry name" value="Glyceraldehyde-3-phosphate dehydrogenase-like, C-terminal domain"/>
    <property type="match status" value="1"/>
</dbReference>
<evidence type="ECO:0000256" key="9">
    <source>
        <dbReference type="ARBA" id="ARBA00023154"/>
    </source>
</evidence>
<dbReference type="PIRSF" id="PIRSF000148">
    <property type="entry name" value="ASA_dh"/>
    <property type="match status" value="1"/>
</dbReference>
<dbReference type="NCBIfam" id="NF011456">
    <property type="entry name" value="PRK14874.1"/>
    <property type="match status" value="1"/>
</dbReference>
<keyword evidence="7" id="KW-0220">Diaminopimelate biosynthesis</keyword>
<dbReference type="HOGENOM" id="CLU_049966_0_1_7"/>
<dbReference type="InterPro" id="IPR012280">
    <property type="entry name" value="Semialdhyde_DH_dimer_dom"/>
</dbReference>
<keyword evidence="9" id="KW-0457">Lysine biosynthesis</keyword>
<comment type="similarity">
    <text evidence="1">Belongs to the aspartate-semialdehyde dehydrogenase family.</text>
</comment>
<dbReference type="eggNOG" id="COG0136">
    <property type="taxonomic scope" value="Bacteria"/>
</dbReference>
<evidence type="ECO:0000256" key="7">
    <source>
        <dbReference type="ARBA" id="ARBA00022915"/>
    </source>
</evidence>
<dbReference type="EC" id="1.2.1.11" evidence="3 12"/>
<feature type="active site" description="Acyl-thioester intermediate" evidence="13">
    <location>
        <position position="133"/>
    </location>
</feature>
<evidence type="ECO:0000313" key="16">
    <source>
        <dbReference type="Proteomes" id="UP000001880"/>
    </source>
</evidence>
<evidence type="ECO:0000256" key="12">
    <source>
        <dbReference type="NCBIfam" id="TIGR01296"/>
    </source>
</evidence>
<dbReference type="STRING" id="502025.Hoch_4359"/>
<dbReference type="Pfam" id="PF02774">
    <property type="entry name" value="Semialdhyde_dhC"/>
    <property type="match status" value="1"/>
</dbReference>
<dbReference type="GO" id="GO:0050661">
    <property type="term" value="F:NADP binding"/>
    <property type="evidence" value="ECO:0007669"/>
    <property type="project" value="InterPro"/>
</dbReference>
<dbReference type="Proteomes" id="UP000001880">
    <property type="component" value="Chromosome"/>
</dbReference>
<dbReference type="CDD" id="cd02316">
    <property type="entry name" value="VcASADH2_like_N"/>
    <property type="match status" value="1"/>
</dbReference>
<dbReference type="CDD" id="cd18131">
    <property type="entry name" value="ASADH_C_bac_euk_like"/>
    <property type="match status" value="1"/>
</dbReference>
<dbReference type="InterPro" id="IPR000534">
    <property type="entry name" value="Semialdehyde_DH_NAD-bd"/>
</dbReference>
<keyword evidence="8 15" id="KW-0560">Oxidoreductase</keyword>
<dbReference type="GO" id="GO:0009089">
    <property type="term" value="P:lysine biosynthetic process via diaminopimelate"/>
    <property type="evidence" value="ECO:0007669"/>
    <property type="project" value="UniProtKB-UniRule"/>
</dbReference>
<evidence type="ECO:0000256" key="3">
    <source>
        <dbReference type="ARBA" id="ARBA00013120"/>
    </source>
</evidence>
<evidence type="ECO:0000256" key="8">
    <source>
        <dbReference type="ARBA" id="ARBA00023002"/>
    </source>
</evidence>
<dbReference type="SUPFAM" id="SSF51735">
    <property type="entry name" value="NAD(P)-binding Rossmann-fold domains"/>
    <property type="match status" value="1"/>
</dbReference>
<dbReference type="EMBL" id="CP001804">
    <property type="protein sequence ID" value="ACY16853.1"/>
    <property type="molecule type" value="Genomic_DNA"/>
</dbReference>
<proteinExistence type="inferred from homology"/>
<keyword evidence="6" id="KW-0521">NADP</keyword>
<evidence type="ECO:0000313" key="15">
    <source>
        <dbReference type="EMBL" id="ACY16853.1"/>
    </source>
</evidence>
<evidence type="ECO:0000256" key="2">
    <source>
        <dbReference type="ARBA" id="ARBA00011738"/>
    </source>
</evidence>
<evidence type="ECO:0000259" key="14">
    <source>
        <dbReference type="SMART" id="SM00859"/>
    </source>
</evidence>
<dbReference type="PANTHER" id="PTHR46278">
    <property type="entry name" value="DEHYDROGENASE, PUTATIVE-RELATED"/>
    <property type="match status" value="1"/>
</dbReference>
<evidence type="ECO:0000256" key="1">
    <source>
        <dbReference type="ARBA" id="ARBA00010584"/>
    </source>
</evidence>
<comment type="subunit">
    <text evidence="2">Homodimer.</text>
</comment>
<dbReference type="InterPro" id="IPR005986">
    <property type="entry name" value="Asp_semialdehyde_DH_beta"/>
</dbReference>
<dbReference type="GO" id="GO:0009086">
    <property type="term" value="P:methionine biosynthetic process"/>
    <property type="evidence" value="ECO:0007669"/>
    <property type="project" value="UniProtKB-UniRule"/>
</dbReference>
<gene>
    <name evidence="15" type="ordered locus">Hoch_4359</name>
</gene>
<evidence type="ECO:0000256" key="10">
    <source>
        <dbReference type="ARBA" id="ARBA00023167"/>
    </source>
</evidence>
<evidence type="ECO:0000256" key="11">
    <source>
        <dbReference type="ARBA" id="ARBA00047891"/>
    </source>
</evidence>
<keyword evidence="10" id="KW-0486">Methionine biosynthesis</keyword>
<protein>
    <recommendedName>
        <fullName evidence="3 12">Aspartate-semialdehyde dehydrogenase</fullName>
        <ecNumber evidence="3 12">1.2.1.11</ecNumber>
    </recommendedName>
</protein>
<dbReference type="Gene3D" id="3.30.360.10">
    <property type="entry name" value="Dihydrodipicolinate Reductase, domain 2"/>
    <property type="match status" value="1"/>
</dbReference>
<dbReference type="InterPro" id="IPR036291">
    <property type="entry name" value="NAD(P)-bd_dom_sf"/>
</dbReference>
<keyword evidence="5" id="KW-0791">Threonine biosynthesis</keyword>
<dbReference type="GO" id="GO:0009088">
    <property type="term" value="P:threonine biosynthetic process"/>
    <property type="evidence" value="ECO:0007669"/>
    <property type="project" value="UniProtKB-UniRule"/>
</dbReference>
<feature type="domain" description="Semialdehyde dehydrogenase NAD-binding" evidence="14">
    <location>
        <begin position="7"/>
        <end position="122"/>
    </location>
</feature>
<name>D0LME7_HALO1</name>
<dbReference type="AlphaFoldDB" id="D0LME7"/>
<dbReference type="SMART" id="SM00859">
    <property type="entry name" value="Semialdhyde_dh"/>
    <property type="match status" value="1"/>
</dbReference>
<dbReference type="GO" id="GO:0009097">
    <property type="term" value="P:isoleucine biosynthetic process"/>
    <property type="evidence" value="ECO:0007669"/>
    <property type="project" value="UniProtKB-UniRule"/>
</dbReference>
<accession>D0LME7</accession>
<dbReference type="PANTHER" id="PTHR46278:SF2">
    <property type="entry name" value="ASPARTATE-SEMIALDEHYDE DEHYDROGENASE"/>
    <property type="match status" value="1"/>
</dbReference>
<evidence type="ECO:0000256" key="4">
    <source>
        <dbReference type="ARBA" id="ARBA00022605"/>
    </source>
</evidence>
<organism evidence="15 16">
    <name type="scientific">Haliangium ochraceum (strain DSM 14365 / JCM 11303 / SMP-2)</name>
    <dbReference type="NCBI Taxonomy" id="502025"/>
    <lineage>
        <taxon>Bacteria</taxon>
        <taxon>Pseudomonadati</taxon>
        <taxon>Myxococcota</taxon>
        <taxon>Polyangia</taxon>
        <taxon>Haliangiales</taxon>
        <taxon>Kofleriaceae</taxon>
        <taxon>Haliangium</taxon>
    </lineage>
</organism>